<dbReference type="InterPro" id="IPR041629">
    <property type="entry name" value="SCP_3"/>
</dbReference>
<dbReference type="Pfam" id="PF17844">
    <property type="entry name" value="SCP_3"/>
    <property type="match status" value="1"/>
</dbReference>
<dbReference type="RefSeq" id="WP_013494028.1">
    <property type="nucleotide sequence ID" value="NC_014830.1"/>
</dbReference>
<organism evidence="2 3">
    <name type="scientific">Intrasporangium calvum (strain ATCC 23552 / DSM 43043 / JCM 3097 / NBRC 12989 / NCIMB 10167 / NRRL B-3866 / 7 KIP)</name>
    <dbReference type="NCBI Taxonomy" id="710696"/>
    <lineage>
        <taxon>Bacteria</taxon>
        <taxon>Bacillati</taxon>
        <taxon>Actinomycetota</taxon>
        <taxon>Actinomycetes</taxon>
        <taxon>Micrococcales</taxon>
        <taxon>Intrasporangiaceae</taxon>
        <taxon>Intrasporangium</taxon>
    </lineage>
</organism>
<evidence type="ECO:0000313" key="3">
    <source>
        <dbReference type="Proteomes" id="UP000008914"/>
    </source>
</evidence>
<dbReference type="STRING" id="710696.Intca_3232"/>
<dbReference type="KEGG" id="ica:Intca_3232"/>
<gene>
    <name evidence="2" type="ordered locus">Intca_3232</name>
</gene>
<sequence length="135" mass="14213">MPPRRRVAVDEGRRALAVCRSAGFAADRAVTATAVRYSLEELATAAPGRTVEVRVPPHGAAQCIEGPVHRRGTPPNVIETDAATWLALVTGDLSWHDAVASGQVRASGQRAHLDGLLPLLPWPPVTAAEAGGRDE</sequence>
<evidence type="ECO:0000313" key="2">
    <source>
        <dbReference type="EMBL" id="ADU49716.1"/>
    </source>
</evidence>
<protein>
    <recommendedName>
        <fullName evidence="1">Bacterial SCP orthologue domain-containing protein</fullName>
    </recommendedName>
</protein>
<dbReference type="Proteomes" id="UP000008914">
    <property type="component" value="Chromosome"/>
</dbReference>
<keyword evidence="3" id="KW-1185">Reference proteome</keyword>
<dbReference type="EMBL" id="CP002343">
    <property type="protein sequence ID" value="ADU49716.1"/>
    <property type="molecule type" value="Genomic_DNA"/>
</dbReference>
<proteinExistence type="predicted"/>
<feature type="domain" description="Bacterial SCP orthologue" evidence="1">
    <location>
        <begin position="27"/>
        <end position="119"/>
    </location>
</feature>
<dbReference type="OrthoDB" id="8481083at2"/>
<dbReference type="Gene3D" id="3.30.1050.40">
    <property type="match status" value="1"/>
</dbReference>
<accession>E6SD98</accession>
<reference evidence="2 3" key="1">
    <citation type="journal article" date="2010" name="Stand. Genomic Sci.">
        <title>Complete genome sequence of Intrasporangium calvum type strain (7 KIP).</title>
        <authorList>
            <person name="Del Rio T.G."/>
            <person name="Chertkov O."/>
            <person name="Yasawong M."/>
            <person name="Lucas S."/>
            <person name="Deshpande S."/>
            <person name="Cheng J.F."/>
            <person name="Detter C."/>
            <person name="Tapia R."/>
            <person name="Han C."/>
            <person name="Goodwin L."/>
            <person name="Pitluck S."/>
            <person name="Liolios K."/>
            <person name="Ivanova N."/>
            <person name="Mavromatis K."/>
            <person name="Pati A."/>
            <person name="Chen A."/>
            <person name="Palaniappan K."/>
            <person name="Land M."/>
            <person name="Hauser L."/>
            <person name="Chang Y.J."/>
            <person name="Jeffries C.D."/>
            <person name="Rohde M."/>
            <person name="Pukall R."/>
            <person name="Sikorski J."/>
            <person name="Goker M."/>
            <person name="Woyke T."/>
            <person name="Bristow J."/>
            <person name="Eisen J.A."/>
            <person name="Markowitz V."/>
            <person name="Hugenholtz P."/>
            <person name="Kyrpides N.C."/>
            <person name="Klenk H.P."/>
            <person name="Lapidus A."/>
        </authorList>
    </citation>
    <scope>NUCLEOTIDE SEQUENCE [LARGE SCALE GENOMIC DNA]</scope>
    <source>
        <strain evidence="3">ATCC 23552 / DSM 43043 / JCM 3097 / NBRC 12989 / 7 KIP</strain>
    </source>
</reference>
<dbReference type="AlphaFoldDB" id="E6SD98"/>
<name>E6SD98_INTC7</name>
<dbReference type="eggNOG" id="COG3255">
    <property type="taxonomic scope" value="Bacteria"/>
</dbReference>
<dbReference type="InterPro" id="IPR036527">
    <property type="entry name" value="SCP2_sterol-bd_dom_sf"/>
</dbReference>
<dbReference type="HOGENOM" id="CLU_123202_1_0_11"/>
<evidence type="ECO:0000259" key="1">
    <source>
        <dbReference type="Pfam" id="PF17844"/>
    </source>
</evidence>
<dbReference type="SUPFAM" id="SSF55718">
    <property type="entry name" value="SCP-like"/>
    <property type="match status" value="1"/>
</dbReference>